<feature type="compositionally biased region" description="Basic and acidic residues" evidence="1">
    <location>
        <begin position="24"/>
        <end position="35"/>
    </location>
</feature>
<feature type="compositionally biased region" description="Acidic residues" evidence="1">
    <location>
        <begin position="36"/>
        <end position="45"/>
    </location>
</feature>
<sequence length="79" mass="9033">MEYRSNKESITGAQDINEFMGTKTFEEHLDRVEKNQEEDDIEDLNLDSRNPTVFGKKDDDEDKDGKGSMDGSRTQTSRG</sequence>
<accession>A0A5A7VJ71</accession>
<dbReference type="Proteomes" id="UP000321393">
    <property type="component" value="Unassembled WGS sequence"/>
</dbReference>
<organism evidence="2 3">
    <name type="scientific">Cucumis melo var. makuwa</name>
    <name type="common">Oriental melon</name>
    <dbReference type="NCBI Taxonomy" id="1194695"/>
    <lineage>
        <taxon>Eukaryota</taxon>
        <taxon>Viridiplantae</taxon>
        <taxon>Streptophyta</taxon>
        <taxon>Embryophyta</taxon>
        <taxon>Tracheophyta</taxon>
        <taxon>Spermatophyta</taxon>
        <taxon>Magnoliopsida</taxon>
        <taxon>eudicotyledons</taxon>
        <taxon>Gunneridae</taxon>
        <taxon>Pentapetalae</taxon>
        <taxon>rosids</taxon>
        <taxon>fabids</taxon>
        <taxon>Cucurbitales</taxon>
        <taxon>Cucurbitaceae</taxon>
        <taxon>Benincaseae</taxon>
        <taxon>Cucumis</taxon>
    </lineage>
</organism>
<dbReference type="EMBL" id="SSTE01000601">
    <property type="protein sequence ID" value="KAA0067217.1"/>
    <property type="molecule type" value="Genomic_DNA"/>
</dbReference>
<evidence type="ECO:0008006" key="4">
    <source>
        <dbReference type="Google" id="ProtNLM"/>
    </source>
</evidence>
<reference evidence="2 3" key="1">
    <citation type="submission" date="2019-08" db="EMBL/GenBank/DDBJ databases">
        <title>Draft genome sequences of two oriental melons (Cucumis melo L. var makuwa).</title>
        <authorList>
            <person name="Kwon S.-Y."/>
        </authorList>
    </citation>
    <scope>NUCLEOTIDE SEQUENCE [LARGE SCALE GENOMIC DNA]</scope>
    <source>
        <strain evidence="3">cv. SW 3</strain>
        <tissue evidence="2">Leaf</tissue>
    </source>
</reference>
<proteinExistence type="predicted"/>
<dbReference type="AlphaFoldDB" id="A0A5A7VJ71"/>
<evidence type="ECO:0000313" key="2">
    <source>
        <dbReference type="EMBL" id="KAA0067217.1"/>
    </source>
</evidence>
<name>A0A5A7VJ71_CUCMM</name>
<feature type="compositionally biased region" description="Basic and acidic residues" evidence="1">
    <location>
        <begin position="55"/>
        <end position="67"/>
    </location>
</feature>
<evidence type="ECO:0000313" key="3">
    <source>
        <dbReference type="Proteomes" id="UP000321393"/>
    </source>
</evidence>
<comment type="caution">
    <text evidence="2">The sequence shown here is derived from an EMBL/GenBank/DDBJ whole genome shotgun (WGS) entry which is preliminary data.</text>
</comment>
<feature type="region of interest" description="Disordered" evidence="1">
    <location>
        <begin position="1"/>
        <end position="79"/>
    </location>
</feature>
<gene>
    <name evidence="2" type="ORF">E6C27_scaffold418G00220</name>
</gene>
<protein>
    <recommendedName>
        <fullName evidence="4">Protein Ycf2-like</fullName>
    </recommendedName>
</protein>
<evidence type="ECO:0000256" key="1">
    <source>
        <dbReference type="SAM" id="MobiDB-lite"/>
    </source>
</evidence>